<dbReference type="Pfam" id="PF14863">
    <property type="entry name" value="Alkyl_sulf_dimr"/>
    <property type="match status" value="1"/>
</dbReference>
<protein>
    <submittedName>
        <fullName evidence="7">MBL fold metallo-hydrolase</fullName>
    </submittedName>
</protein>
<dbReference type="InterPro" id="IPR038536">
    <property type="entry name" value="Alkyl/aryl-sulf_dimr_sf"/>
</dbReference>
<dbReference type="GO" id="GO:0046872">
    <property type="term" value="F:metal ion binding"/>
    <property type="evidence" value="ECO:0007669"/>
    <property type="project" value="UniProtKB-KW"/>
</dbReference>
<name>A0AAE3NAD8_9BURK</name>
<dbReference type="SUPFAM" id="SSF55718">
    <property type="entry name" value="SCP-like"/>
    <property type="match status" value="1"/>
</dbReference>
<keyword evidence="5" id="KW-0732">Signal</keyword>
<keyword evidence="2" id="KW-0378">Hydrolase</keyword>
<dbReference type="Gene3D" id="3.30.1050.10">
    <property type="entry name" value="SCP2 sterol-binding domain"/>
    <property type="match status" value="1"/>
</dbReference>
<feature type="signal peptide" evidence="5">
    <location>
        <begin position="1"/>
        <end position="22"/>
    </location>
</feature>
<keyword evidence="8" id="KW-1185">Reference proteome</keyword>
<sequence>MSLPRFAAAALAALLLAGCAGTATNPAPEAHPGGATEATRAHQAGVARAYDLREGDAMADARRGLIAAPTGQIKAADGRVVWDFGSFGFVQGTAPDTVNPSLWRQARLNNQAGLFKVSEGIWQLRGFDLANLTLIEGRTGWIVVDPLTVRATAAAAMAFARQHLGERPVTAMIFTHSHVDHFGGALGVLSAQEVKARGIPVVAPAGFMEEATSENLMAGTAMGRRAAYMYGAGLPRRATGLVDNGLGKATAQGRIGILAPTVLIDQPRQELVLDGVRFVFHNVPGAEAPAELVFSLPERKAFAGAEIVSQTLHNLYTLRGAKVRDALQWAAHIDAMIEQLGDAEVLFNQHHWPVWGRARIVEFLKAQRDTYRYIHDQTVRGMNRGLTAGEIAETLRLPRSLDAQLAVHGYYGTVRHNVRAVYQHYLGWFDAHPANLDPLPPVAAAQRYVALAGGAPAAVAQAQRAFDQGDYRWSAELLRHVVLADAGNRAARELQARAFEQLGYQAESSAWRNFYLVGARELREGPPPPRQGGGAMADMLPHVPTQRLLETMAAYLDGPAADGLAIAVNLSLTDADERWGLWLENAVLHHRRGTAPGSAQVSLAMPRAAFLRLMSGSARPADVLAAPGVRVEGDAQALHRLLGLLARGGGSFPIVTR</sequence>
<dbReference type="InterPro" id="IPR036866">
    <property type="entry name" value="RibonucZ/Hydroxyglut_hydro"/>
</dbReference>
<dbReference type="Gene3D" id="1.25.40.880">
    <property type="entry name" value="Alkyl sulfatase, dimerisation domain"/>
    <property type="match status" value="1"/>
</dbReference>
<dbReference type="InterPro" id="IPR036527">
    <property type="entry name" value="SCP2_sterol-bd_dom_sf"/>
</dbReference>
<evidence type="ECO:0000256" key="2">
    <source>
        <dbReference type="ARBA" id="ARBA00022801"/>
    </source>
</evidence>
<evidence type="ECO:0000256" key="3">
    <source>
        <dbReference type="ARBA" id="ARBA00022833"/>
    </source>
</evidence>
<evidence type="ECO:0000256" key="4">
    <source>
        <dbReference type="ARBA" id="ARBA00033751"/>
    </source>
</evidence>
<comment type="similarity">
    <text evidence="4">Belongs to the metallo-beta-lactamase superfamily. Type III sulfatase family.</text>
</comment>
<dbReference type="InterPro" id="IPR029228">
    <property type="entry name" value="Alkyl_sulf_dimr"/>
</dbReference>
<organism evidence="7 8">
    <name type="scientific">Xenophilus arseniciresistens</name>
    <dbReference type="NCBI Taxonomy" id="1283306"/>
    <lineage>
        <taxon>Bacteria</taxon>
        <taxon>Pseudomonadati</taxon>
        <taxon>Pseudomonadota</taxon>
        <taxon>Betaproteobacteria</taxon>
        <taxon>Burkholderiales</taxon>
        <taxon>Comamonadaceae</taxon>
        <taxon>Xenophilus</taxon>
    </lineage>
</organism>
<evidence type="ECO:0000256" key="5">
    <source>
        <dbReference type="SAM" id="SignalP"/>
    </source>
</evidence>
<feature type="chain" id="PRO_5042020039" evidence="5">
    <location>
        <begin position="23"/>
        <end position="657"/>
    </location>
</feature>
<gene>
    <name evidence="7" type="ORF">PGB34_22010</name>
</gene>
<dbReference type="AlphaFoldDB" id="A0AAE3NAD8"/>
<dbReference type="PROSITE" id="PS51257">
    <property type="entry name" value="PROKAR_LIPOPROTEIN"/>
    <property type="match status" value="1"/>
</dbReference>
<dbReference type="EMBL" id="JAQIPB010000013">
    <property type="protein sequence ID" value="MDA7419055.1"/>
    <property type="molecule type" value="Genomic_DNA"/>
</dbReference>
<dbReference type="PANTHER" id="PTHR43223">
    <property type="entry name" value="ALKYL/ARYL-SULFATASE"/>
    <property type="match status" value="1"/>
</dbReference>
<dbReference type="SMART" id="SM00849">
    <property type="entry name" value="Lactamase_B"/>
    <property type="match status" value="1"/>
</dbReference>
<evidence type="ECO:0000313" key="7">
    <source>
        <dbReference type="EMBL" id="MDA7419055.1"/>
    </source>
</evidence>
<dbReference type="SUPFAM" id="SSF56281">
    <property type="entry name" value="Metallo-hydrolase/oxidoreductase"/>
    <property type="match status" value="1"/>
</dbReference>
<dbReference type="GO" id="GO:0018909">
    <property type="term" value="P:dodecyl sulfate metabolic process"/>
    <property type="evidence" value="ECO:0007669"/>
    <property type="project" value="InterPro"/>
</dbReference>
<comment type="caution">
    <text evidence="7">The sequence shown here is derived from an EMBL/GenBank/DDBJ whole genome shotgun (WGS) entry which is preliminary data.</text>
</comment>
<evidence type="ECO:0000259" key="6">
    <source>
        <dbReference type="SMART" id="SM00849"/>
    </source>
</evidence>
<keyword evidence="3" id="KW-0862">Zinc</keyword>
<dbReference type="GO" id="GO:0018741">
    <property type="term" value="F:linear primary-alkylsulfatase activity"/>
    <property type="evidence" value="ECO:0007669"/>
    <property type="project" value="InterPro"/>
</dbReference>
<dbReference type="Pfam" id="PF14864">
    <property type="entry name" value="Alkyl_sulf_C"/>
    <property type="match status" value="1"/>
</dbReference>
<evidence type="ECO:0000313" key="8">
    <source>
        <dbReference type="Proteomes" id="UP001212602"/>
    </source>
</evidence>
<reference evidence="7" key="1">
    <citation type="submission" date="2023-01" db="EMBL/GenBank/DDBJ databases">
        <title>Xenophilus mangrovi sp. nov., isolated from soil of Mangrove nature reserve.</title>
        <authorList>
            <person name="Xu S."/>
            <person name="Liu Z."/>
            <person name="Xu Y."/>
        </authorList>
    </citation>
    <scope>NUCLEOTIDE SEQUENCE</scope>
    <source>
        <strain evidence="7">YW8</strain>
    </source>
</reference>
<dbReference type="RefSeq" id="WP_271430253.1">
    <property type="nucleotide sequence ID" value="NZ_JAQIPB010000013.1"/>
</dbReference>
<dbReference type="Pfam" id="PF00753">
    <property type="entry name" value="Lactamase_B"/>
    <property type="match status" value="1"/>
</dbReference>
<accession>A0AAE3NAD8</accession>
<dbReference type="InterPro" id="IPR029229">
    <property type="entry name" value="Alkyl_sulf_C"/>
</dbReference>
<dbReference type="GO" id="GO:0046983">
    <property type="term" value="F:protein dimerization activity"/>
    <property type="evidence" value="ECO:0007669"/>
    <property type="project" value="InterPro"/>
</dbReference>
<dbReference type="FunFam" id="3.60.15.30:FF:000001">
    <property type="entry name" value="Alkyl/aryl-sulfatase BDS1"/>
    <property type="match status" value="1"/>
</dbReference>
<dbReference type="CDD" id="cd07710">
    <property type="entry name" value="arylsulfatase_Sdsa1-like_MBL-fold"/>
    <property type="match status" value="1"/>
</dbReference>
<feature type="domain" description="Metallo-beta-lactamase" evidence="6">
    <location>
        <begin position="129"/>
        <end position="351"/>
    </location>
</feature>
<dbReference type="PANTHER" id="PTHR43223:SF1">
    <property type="entry name" value="ALKYL_ARYL-SULFATASE BDS1"/>
    <property type="match status" value="1"/>
</dbReference>
<dbReference type="Gene3D" id="3.60.15.30">
    <property type="entry name" value="Metallo-beta-lactamase domain"/>
    <property type="match status" value="1"/>
</dbReference>
<dbReference type="InterPro" id="IPR001279">
    <property type="entry name" value="Metallo-B-lactamas"/>
</dbReference>
<dbReference type="InterPro" id="IPR052195">
    <property type="entry name" value="Bact_Alkyl/Aryl-Sulfatase"/>
</dbReference>
<keyword evidence="1" id="KW-0479">Metal-binding</keyword>
<proteinExistence type="inferred from homology"/>
<dbReference type="InterPro" id="IPR044097">
    <property type="entry name" value="Bds1/SdsA1_MBL-fold"/>
</dbReference>
<evidence type="ECO:0000256" key="1">
    <source>
        <dbReference type="ARBA" id="ARBA00022723"/>
    </source>
</evidence>
<dbReference type="Proteomes" id="UP001212602">
    <property type="component" value="Unassembled WGS sequence"/>
</dbReference>